<evidence type="ECO:0000313" key="3">
    <source>
        <dbReference type="Proteomes" id="UP000318509"/>
    </source>
</evidence>
<dbReference type="Pfam" id="PF00248">
    <property type="entry name" value="Aldo_ket_red"/>
    <property type="match status" value="1"/>
</dbReference>
<dbReference type="SUPFAM" id="SSF51430">
    <property type="entry name" value="NAD(P)-linked oxidoreductase"/>
    <property type="match status" value="1"/>
</dbReference>
<organism evidence="2 3">
    <name type="scientific">Candidatus Segetimicrobium genomatis</name>
    <dbReference type="NCBI Taxonomy" id="2569760"/>
    <lineage>
        <taxon>Bacteria</taxon>
        <taxon>Bacillati</taxon>
        <taxon>Candidatus Sysuimicrobiota</taxon>
        <taxon>Candidatus Sysuimicrobiia</taxon>
        <taxon>Candidatus Sysuimicrobiales</taxon>
        <taxon>Candidatus Segetimicrobiaceae</taxon>
        <taxon>Candidatus Segetimicrobium</taxon>
    </lineage>
</organism>
<gene>
    <name evidence="2" type="ORF">E6H00_14745</name>
</gene>
<dbReference type="Proteomes" id="UP000318509">
    <property type="component" value="Unassembled WGS sequence"/>
</dbReference>
<dbReference type="PANTHER" id="PTHR43312">
    <property type="entry name" value="D-THREO-ALDOSE 1-DEHYDROGENASE"/>
    <property type="match status" value="1"/>
</dbReference>
<sequence>MTRRRFLEIAAASIPAGLPSTPRGTEGVGRVPRRPLGRTGERVSAIGLGGFHLGKPDVPEPESLRIIRAAIDGGITFLDNCWDYNGGQSEIRMGKALRDGYRRRAFLMTKIDGRDRRTAARQIDESLRRLETDRIDLLQFHEVIRMDDPERIFAAGGAMEAALEARQAGKVRYIGFTGHKSPKIHLKMLEVAAGHRVRFDAVQMPLNAMDAHYDSFERHVLPALVRDGIGVLGMKPMGDHVILESKTVTPVECLRYAMSLPTSVVITGCDSMPILEQALRAARSFRPMDSNEIDALFAKTAQAARGGRYELYKTTHTFDGTVHNPHWLG</sequence>
<protein>
    <submittedName>
        <fullName evidence="2">Aldo/keto reductase</fullName>
    </submittedName>
</protein>
<dbReference type="InterPro" id="IPR023210">
    <property type="entry name" value="NADP_OxRdtase_dom"/>
</dbReference>
<evidence type="ECO:0000259" key="1">
    <source>
        <dbReference type="Pfam" id="PF00248"/>
    </source>
</evidence>
<name>A0A537JWA5_9BACT</name>
<dbReference type="CDD" id="cd19100">
    <property type="entry name" value="AKR_unchar"/>
    <property type="match status" value="1"/>
</dbReference>
<dbReference type="EMBL" id="VBAK01000151">
    <property type="protein sequence ID" value="TMI87795.1"/>
    <property type="molecule type" value="Genomic_DNA"/>
</dbReference>
<dbReference type="Gene3D" id="3.20.20.100">
    <property type="entry name" value="NADP-dependent oxidoreductase domain"/>
    <property type="match status" value="1"/>
</dbReference>
<dbReference type="AlphaFoldDB" id="A0A537JWA5"/>
<feature type="domain" description="NADP-dependent oxidoreductase" evidence="1">
    <location>
        <begin position="45"/>
        <end position="240"/>
    </location>
</feature>
<proteinExistence type="predicted"/>
<accession>A0A537JWA5</accession>
<comment type="caution">
    <text evidence="2">The sequence shown here is derived from an EMBL/GenBank/DDBJ whole genome shotgun (WGS) entry which is preliminary data.</text>
</comment>
<dbReference type="InterPro" id="IPR036812">
    <property type="entry name" value="NAD(P)_OxRdtase_dom_sf"/>
</dbReference>
<dbReference type="InterPro" id="IPR053135">
    <property type="entry name" value="AKR2_Oxidoreductase"/>
</dbReference>
<reference evidence="2 3" key="1">
    <citation type="journal article" date="2019" name="Nat. Microbiol.">
        <title>Mediterranean grassland soil C-N compound turnover is dependent on rainfall and depth, and is mediated by genomically divergent microorganisms.</title>
        <authorList>
            <person name="Diamond S."/>
            <person name="Andeer P.F."/>
            <person name="Li Z."/>
            <person name="Crits-Christoph A."/>
            <person name="Burstein D."/>
            <person name="Anantharaman K."/>
            <person name="Lane K.R."/>
            <person name="Thomas B.C."/>
            <person name="Pan C."/>
            <person name="Northen T.R."/>
            <person name="Banfield J.F."/>
        </authorList>
    </citation>
    <scope>NUCLEOTIDE SEQUENCE [LARGE SCALE GENOMIC DNA]</scope>
    <source>
        <strain evidence="2">NP_3</strain>
    </source>
</reference>
<evidence type="ECO:0000313" key="2">
    <source>
        <dbReference type="EMBL" id="TMI87795.1"/>
    </source>
</evidence>
<dbReference type="PANTHER" id="PTHR43312:SF1">
    <property type="entry name" value="NADP-DEPENDENT OXIDOREDUCTASE DOMAIN-CONTAINING PROTEIN"/>
    <property type="match status" value="1"/>
</dbReference>